<evidence type="ECO:0000313" key="3">
    <source>
        <dbReference type="Proteomes" id="UP001628124"/>
    </source>
</evidence>
<evidence type="ECO:0000259" key="1">
    <source>
        <dbReference type="Pfam" id="PF09825"/>
    </source>
</evidence>
<dbReference type="Pfam" id="PF09825">
    <property type="entry name" value="BPL_N"/>
    <property type="match status" value="1"/>
</dbReference>
<accession>A0ABP9TYA4</accession>
<dbReference type="EMBL" id="BAABMM010000030">
    <property type="protein sequence ID" value="GAA5252484.1"/>
    <property type="molecule type" value="Genomic_DNA"/>
</dbReference>
<feature type="domain" description="Biotin-protein ligase N-terminal" evidence="1">
    <location>
        <begin position="1"/>
        <end position="43"/>
    </location>
</feature>
<dbReference type="Proteomes" id="UP001628124">
    <property type="component" value="Unassembled WGS sequence"/>
</dbReference>
<organism evidence="2 3">
    <name type="scientific">Candidatus Rickettsia kedanie</name>
    <dbReference type="NCBI Taxonomy" id="3115352"/>
    <lineage>
        <taxon>Bacteria</taxon>
        <taxon>Pseudomonadati</taxon>
        <taxon>Pseudomonadota</taxon>
        <taxon>Alphaproteobacteria</taxon>
        <taxon>Rickettsiales</taxon>
        <taxon>Rickettsiaceae</taxon>
        <taxon>Rickettsieae</taxon>
        <taxon>Rickettsia</taxon>
        <taxon>spotted fever group</taxon>
    </lineage>
</organism>
<evidence type="ECO:0000313" key="2">
    <source>
        <dbReference type="EMBL" id="GAA5252484.1"/>
    </source>
</evidence>
<comment type="caution">
    <text evidence="2">The sequence shown here is derived from an EMBL/GenBank/DDBJ whole genome shotgun (WGS) entry which is preliminary data.</text>
</comment>
<sequence>MKIKIYNDLGVSKESIKHCVHTLKLYAPKYKVDYTTAQEIIEEKVTVAVYKE</sequence>
<name>A0ABP9TYA4_9RICK</name>
<proteinExistence type="predicted"/>
<protein>
    <recommendedName>
        <fullName evidence="1">Biotin-protein ligase N-terminal domain-containing protein</fullName>
    </recommendedName>
</protein>
<keyword evidence="3" id="KW-1185">Reference proteome</keyword>
<dbReference type="InterPro" id="IPR019197">
    <property type="entry name" value="Biotin-prot_ligase_N"/>
</dbReference>
<gene>
    <name evidence="2" type="ORF">KNCP2_07720</name>
</gene>
<reference evidence="2 3" key="1">
    <citation type="journal article" date="2024" name="Microbiol. Immunol.">
        <title>Discovery of a novel spotted fever group Rickettsia, 'Candidatus Rickettsia kedanie,' in unfed larval chigger mites, Leptotrombidium scutellare.</title>
        <authorList>
            <person name="Ogawa M."/>
            <person name="Matsutani M."/>
            <person name="Katayama T."/>
            <person name="Takada N."/>
            <person name="Noda S."/>
            <person name="Takahashi M."/>
            <person name="Kageyama D."/>
            <person name="Hanaoka N."/>
            <person name="Ebihara H."/>
        </authorList>
    </citation>
    <scope>NUCLEOTIDE SEQUENCE [LARGE SCALE GENOMIC DNA]</scope>
    <source>
        <strain evidence="2 3">KNCP2-13</strain>
    </source>
</reference>